<evidence type="ECO:0000256" key="5">
    <source>
        <dbReference type="SAM" id="MobiDB-lite"/>
    </source>
</evidence>
<evidence type="ECO:0000259" key="6">
    <source>
        <dbReference type="PROSITE" id="PS50048"/>
    </source>
</evidence>
<dbReference type="Pfam" id="PF04082">
    <property type="entry name" value="Fungal_trans"/>
    <property type="match status" value="1"/>
</dbReference>
<dbReference type="CDD" id="cd00067">
    <property type="entry name" value="GAL4"/>
    <property type="match status" value="1"/>
</dbReference>
<dbReference type="GO" id="GO:0000981">
    <property type="term" value="F:DNA-binding transcription factor activity, RNA polymerase II-specific"/>
    <property type="evidence" value="ECO:0007669"/>
    <property type="project" value="InterPro"/>
</dbReference>
<dbReference type="InterPro" id="IPR001138">
    <property type="entry name" value="Zn2Cys6_DnaBD"/>
</dbReference>
<dbReference type="InterPro" id="IPR036864">
    <property type="entry name" value="Zn2-C6_fun-type_DNA-bd_sf"/>
</dbReference>
<feature type="domain" description="Zn(2)-C6 fungal-type" evidence="6">
    <location>
        <begin position="22"/>
        <end position="55"/>
    </location>
</feature>
<dbReference type="PANTHER" id="PTHR47424">
    <property type="entry name" value="REGULATORY PROTEIN GAL4"/>
    <property type="match status" value="1"/>
</dbReference>
<dbReference type="Gene3D" id="4.10.240.10">
    <property type="entry name" value="Zn(2)-C6 fungal-type DNA-binding domain"/>
    <property type="match status" value="1"/>
</dbReference>
<dbReference type="PROSITE" id="PS50048">
    <property type="entry name" value="ZN2_CY6_FUNGAL_2"/>
    <property type="match status" value="1"/>
</dbReference>
<dbReference type="AlphaFoldDB" id="A0A0B7K4W3"/>
<dbReference type="SMART" id="SM00066">
    <property type="entry name" value="GAL4"/>
    <property type="match status" value="1"/>
</dbReference>
<organism evidence="7">
    <name type="scientific">Bionectria ochroleuca</name>
    <name type="common">Gliocladium roseum</name>
    <dbReference type="NCBI Taxonomy" id="29856"/>
    <lineage>
        <taxon>Eukaryota</taxon>
        <taxon>Fungi</taxon>
        <taxon>Dikarya</taxon>
        <taxon>Ascomycota</taxon>
        <taxon>Pezizomycotina</taxon>
        <taxon>Sordariomycetes</taxon>
        <taxon>Hypocreomycetidae</taxon>
        <taxon>Hypocreales</taxon>
        <taxon>Bionectriaceae</taxon>
        <taxon>Clonostachys</taxon>
    </lineage>
</organism>
<dbReference type="SMART" id="SM00906">
    <property type="entry name" value="Fungal_trans"/>
    <property type="match status" value="1"/>
</dbReference>
<gene>
    <name evidence="7" type="ORF">BN869_000008416_1</name>
</gene>
<keyword evidence="3" id="KW-0804">Transcription</keyword>
<feature type="compositionally biased region" description="Polar residues" evidence="5">
    <location>
        <begin position="77"/>
        <end position="95"/>
    </location>
</feature>
<evidence type="ECO:0000256" key="4">
    <source>
        <dbReference type="ARBA" id="ARBA00023242"/>
    </source>
</evidence>
<keyword evidence="1" id="KW-0479">Metal-binding</keyword>
<dbReference type="SUPFAM" id="SSF48239">
    <property type="entry name" value="Terpenoid cyclases/Protein prenyltransferases"/>
    <property type="match status" value="1"/>
</dbReference>
<dbReference type="InterPro" id="IPR051127">
    <property type="entry name" value="Fungal_SecMet_Regulators"/>
</dbReference>
<name>A0A0B7K4W3_BIOOC</name>
<accession>A0A0B7K4W3</accession>
<dbReference type="CDD" id="cd12148">
    <property type="entry name" value="fungal_TF_MHR"/>
    <property type="match status" value="1"/>
</dbReference>
<dbReference type="Pfam" id="PF00172">
    <property type="entry name" value="Zn_clus"/>
    <property type="match status" value="1"/>
</dbReference>
<keyword evidence="2" id="KW-0805">Transcription regulation</keyword>
<proteinExistence type="predicted"/>
<dbReference type="InterPro" id="IPR008930">
    <property type="entry name" value="Terpenoid_cyclase/PrenylTrfase"/>
</dbReference>
<evidence type="ECO:0000256" key="3">
    <source>
        <dbReference type="ARBA" id="ARBA00023163"/>
    </source>
</evidence>
<evidence type="ECO:0000256" key="2">
    <source>
        <dbReference type="ARBA" id="ARBA00023015"/>
    </source>
</evidence>
<dbReference type="GO" id="GO:0008270">
    <property type="term" value="F:zinc ion binding"/>
    <property type="evidence" value="ECO:0007669"/>
    <property type="project" value="InterPro"/>
</dbReference>
<dbReference type="PANTHER" id="PTHR47424:SF4">
    <property type="entry name" value="ZN(II)2CYS6 TRANSCRIPTION FACTOR (EUROFUNG)"/>
    <property type="match status" value="1"/>
</dbReference>
<dbReference type="GO" id="GO:0000435">
    <property type="term" value="P:positive regulation of transcription from RNA polymerase II promoter by galactose"/>
    <property type="evidence" value="ECO:0007669"/>
    <property type="project" value="TreeGrafter"/>
</dbReference>
<sequence>MSDLGHDPVREPRPKRIKIDVACDTCRTRKVKCDGRRPSCGNCARKLALQGTCKYSQSATSSGPKPITDSRQGEPGSESQGSFITPSRPSSNAFAGSNRGGRAGPTQPVVVDTPRRASLARQAQDSDPGDISSPRALSIGSRAPASVHTHSPSVIDSMTAVVDEGTTTREYFGSSSAGSFTTQIKKAIDARLGHRVSNPPNQAHPLPPYKGTTPTPQNTINDAYKVLPTRRQADHLLGMYWLYVDPLYPFLDKARWEKSYRAIFDGVATTIDEQIFLASLNVIFALSSQLVESQDPDQREESSRVYFDRAQGLLPLNTWEPASIELLQYLLLTSQYLQSTERPHQTWMVVGSAVRIAQGIGLHLSETSAEHSDPKERELLRRIWYGCVLMDRMVSVTHGRPAMISTYVASTVPLPNTPLDRPEAATGVLDSSSTDATFFVKSVQLYELIHRTIQSLYYGARCKSVLASNDGGDSGDANNSKTDLEMVMQFDAALDKWDRGLPGQLRWTYSQPRDQVTQRQAVVLYIRFLHARILLLRPVLASFCLSSQGGELVQSAESLEVRTLKECAIMCVSTAQKIISVLLKYQAIDGSIGYLPAWWYRVYYVYTAATVLIAAKLRPEVLPEPDFNQTWGEAMSILRDYERFGQSARRCGTALQLLSAKIQQPEAPKPGTQAVEANTNQRSLQTLDQVTGPEMEEDFSFSSGDVNQMGLQYLDFDVNNLTWLNDMQAAWELLNHEG</sequence>
<dbReference type="GO" id="GO:0005634">
    <property type="term" value="C:nucleus"/>
    <property type="evidence" value="ECO:0007669"/>
    <property type="project" value="TreeGrafter"/>
</dbReference>
<dbReference type="GO" id="GO:0000978">
    <property type="term" value="F:RNA polymerase II cis-regulatory region sequence-specific DNA binding"/>
    <property type="evidence" value="ECO:0007669"/>
    <property type="project" value="TreeGrafter"/>
</dbReference>
<reference evidence="7" key="1">
    <citation type="submission" date="2015-01" db="EMBL/GenBank/DDBJ databases">
        <authorList>
            <person name="Durling Mikael"/>
        </authorList>
    </citation>
    <scope>NUCLEOTIDE SEQUENCE</scope>
</reference>
<dbReference type="InterPro" id="IPR007219">
    <property type="entry name" value="XnlR_reg_dom"/>
</dbReference>
<dbReference type="SUPFAM" id="SSF57701">
    <property type="entry name" value="Zn2/Cys6 DNA-binding domain"/>
    <property type="match status" value="1"/>
</dbReference>
<evidence type="ECO:0000256" key="1">
    <source>
        <dbReference type="ARBA" id="ARBA00022723"/>
    </source>
</evidence>
<evidence type="ECO:0000313" key="7">
    <source>
        <dbReference type="EMBL" id="CEO52358.1"/>
    </source>
</evidence>
<feature type="region of interest" description="Disordered" evidence="5">
    <location>
        <begin position="55"/>
        <end position="151"/>
    </location>
</feature>
<protein>
    <recommendedName>
        <fullName evidence="6">Zn(2)-C6 fungal-type domain-containing protein</fullName>
    </recommendedName>
</protein>
<keyword evidence="4" id="KW-0539">Nucleus</keyword>
<dbReference type="GO" id="GO:0006351">
    <property type="term" value="P:DNA-templated transcription"/>
    <property type="evidence" value="ECO:0007669"/>
    <property type="project" value="InterPro"/>
</dbReference>
<dbReference type="EMBL" id="CDPU01000028">
    <property type="protein sequence ID" value="CEO52358.1"/>
    <property type="molecule type" value="Genomic_DNA"/>
</dbReference>